<evidence type="ECO:0000256" key="16">
    <source>
        <dbReference type="ARBA" id="ARBA00023136"/>
    </source>
</evidence>
<dbReference type="GeneID" id="103123634"/>
<keyword evidence="18" id="KW-0206">Cytoskeleton</keyword>
<dbReference type="PROSITE" id="PS50262">
    <property type="entry name" value="G_PROTEIN_RECEP_F1_2"/>
    <property type="match status" value="1"/>
</dbReference>
<protein>
    <submittedName>
        <fullName evidence="24">Vomeronasal type-1 receptor 4-like</fullName>
    </submittedName>
</protein>
<comment type="cofactor">
    <cofactor evidence="1">
        <name>Mg(2+)</name>
        <dbReference type="ChEBI" id="CHEBI:18420"/>
    </cofactor>
</comment>
<evidence type="ECO:0000256" key="10">
    <source>
        <dbReference type="ARBA" id="ARBA00022701"/>
    </source>
</evidence>
<feature type="transmembrane region" description="Helical" evidence="21">
    <location>
        <begin position="160"/>
        <end position="178"/>
    </location>
</feature>
<evidence type="ECO:0000313" key="23">
    <source>
        <dbReference type="Proteomes" id="UP001652624"/>
    </source>
</evidence>
<gene>
    <name evidence="24" type="primary">LOC103123634</name>
</gene>
<dbReference type="PANTHER" id="PTHR24062">
    <property type="entry name" value="VOMERONASAL TYPE-1 RECEPTOR"/>
    <property type="match status" value="1"/>
</dbReference>
<reference evidence="23" key="1">
    <citation type="submission" date="2025-05" db="UniProtKB">
        <authorList>
            <consortium name="RefSeq"/>
        </authorList>
    </citation>
    <scope>NUCLEOTIDE SEQUENCE [LARGE SCALE GENOMIC DNA]</scope>
</reference>
<dbReference type="SUPFAM" id="SSF55307">
    <property type="entry name" value="Tubulin C-terminal domain-like"/>
    <property type="match status" value="1"/>
</dbReference>
<dbReference type="RefSeq" id="XP_060026991.1">
    <property type="nucleotide sequence ID" value="XM_060171008.1"/>
</dbReference>
<dbReference type="SUPFAM" id="SSF81321">
    <property type="entry name" value="Family A G protein-coupled receptor-like"/>
    <property type="match status" value="1"/>
</dbReference>
<keyword evidence="9 21" id="KW-0812">Transmembrane</keyword>
<evidence type="ECO:0000256" key="17">
    <source>
        <dbReference type="ARBA" id="ARBA00023170"/>
    </source>
</evidence>
<dbReference type="PRINTS" id="PR01162">
    <property type="entry name" value="ALPHATUBULIN"/>
</dbReference>
<keyword evidence="6" id="KW-1003">Cell membrane</keyword>
<evidence type="ECO:0000256" key="7">
    <source>
        <dbReference type="ARBA" id="ARBA00022490"/>
    </source>
</evidence>
<feature type="transmembrane region" description="Helical" evidence="21">
    <location>
        <begin position="381"/>
        <end position="401"/>
    </location>
</feature>
<keyword evidence="16 21" id="KW-0472">Membrane</keyword>
<evidence type="ECO:0000256" key="19">
    <source>
        <dbReference type="ARBA" id="ARBA00023224"/>
    </source>
</evidence>
<proteinExistence type="inferred from homology"/>
<feature type="transmembrane region" description="Helical" evidence="21">
    <location>
        <begin position="208"/>
        <end position="229"/>
    </location>
</feature>
<dbReference type="InterPro" id="IPR036525">
    <property type="entry name" value="Tubulin/FtsZ_GTPase_sf"/>
</dbReference>
<dbReference type="InterPro" id="IPR000217">
    <property type="entry name" value="Tubulin"/>
</dbReference>
<feature type="transmembrane region" description="Helical" evidence="21">
    <location>
        <begin position="298"/>
        <end position="322"/>
    </location>
</feature>
<sequence>MEHLSVDHGKKSKLQFSIYPSPRVSTAVVEPYNSILTTHSTLEHCDCDFLIDNEASFNICCRNLDIERPTYINLNRLISQVASSTTASLRFDGALNVDLAEFQTNLVLYPRIHFPLTTYAPVISAEKAYHEQQALSPTFSSLPFPLSLHLTEHRVRPTNLILKHLLFANCLTLLFKGVPHTMAALGWRHFSSDIECKLVLYLHRVGRGVSLCTTCLLSVFQAITISPWTSRWAGLKDKAPGYMSILISLSWVLEMPINVMFPIYLSASLKKINTTDLKVFIFYSDVYHGQTSNSVCTVLLFLTDAVCLGFMLWASVSMLLILHRHQQRVQHLHRNKVSSRHSPESRATRTILLLVSTFVFFYLLSSICQTLLGLLNQPSALLVNIAAMMALCFPAISPFLLMSRDSGMVRF</sequence>
<keyword evidence="11" id="KW-0547">Nucleotide-binding</keyword>
<dbReference type="InterPro" id="IPR004072">
    <property type="entry name" value="Vmron_rcpt_1"/>
</dbReference>
<dbReference type="Pfam" id="PF00091">
    <property type="entry name" value="Tubulin"/>
    <property type="match status" value="1"/>
</dbReference>
<evidence type="ECO:0000256" key="8">
    <source>
        <dbReference type="ARBA" id="ARBA00022507"/>
    </source>
</evidence>
<evidence type="ECO:0000256" key="12">
    <source>
        <dbReference type="ARBA" id="ARBA00022801"/>
    </source>
</evidence>
<evidence type="ECO:0000256" key="9">
    <source>
        <dbReference type="ARBA" id="ARBA00022692"/>
    </source>
</evidence>
<feature type="transmembrane region" description="Helical" evidence="21">
    <location>
        <begin position="241"/>
        <end position="265"/>
    </location>
</feature>
<evidence type="ECO:0000256" key="14">
    <source>
        <dbReference type="ARBA" id="ARBA00023040"/>
    </source>
</evidence>
<comment type="similarity">
    <text evidence="5">Belongs to the G-protein coupled receptor 1 family.</text>
</comment>
<evidence type="ECO:0000256" key="11">
    <source>
        <dbReference type="ARBA" id="ARBA00022741"/>
    </source>
</evidence>
<dbReference type="Gene3D" id="3.40.50.1440">
    <property type="entry name" value="Tubulin/FtsZ, GTPase domain"/>
    <property type="match status" value="1"/>
</dbReference>
<evidence type="ECO:0000256" key="13">
    <source>
        <dbReference type="ARBA" id="ARBA00022989"/>
    </source>
</evidence>
<evidence type="ECO:0000256" key="15">
    <source>
        <dbReference type="ARBA" id="ARBA00023134"/>
    </source>
</evidence>
<comment type="subcellular location">
    <subcellularLocation>
        <location evidence="3">Cell membrane</location>
        <topology evidence="3">Multi-pass membrane protein</topology>
    </subcellularLocation>
    <subcellularLocation>
        <location evidence="2">Cytoplasm</location>
        <location evidence="2">Cytoskeleton</location>
    </subcellularLocation>
</comment>
<dbReference type="SUPFAM" id="SSF52490">
    <property type="entry name" value="Tubulin nucleotide-binding domain-like"/>
    <property type="match status" value="1"/>
</dbReference>
<dbReference type="Gene3D" id="1.20.1070.10">
    <property type="entry name" value="Rhodopsin 7-helix transmembrane proteins"/>
    <property type="match status" value="1"/>
</dbReference>
<comment type="similarity">
    <text evidence="4">Belongs to the tubulin family.</text>
</comment>
<dbReference type="InterPro" id="IPR008280">
    <property type="entry name" value="Tub_FtsZ_C"/>
</dbReference>
<evidence type="ECO:0000256" key="3">
    <source>
        <dbReference type="ARBA" id="ARBA00004651"/>
    </source>
</evidence>
<evidence type="ECO:0000256" key="4">
    <source>
        <dbReference type="ARBA" id="ARBA00009636"/>
    </source>
</evidence>
<dbReference type="InterPro" id="IPR002452">
    <property type="entry name" value="Alpha_tubulin"/>
</dbReference>
<name>A0ABM3VRN3_ERIEU</name>
<dbReference type="Proteomes" id="UP001652624">
    <property type="component" value="Chromosome 2"/>
</dbReference>
<feature type="domain" description="G-protein coupled receptors family 1 profile" evidence="22">
    <location>
        <begin position="140"/>
        <end position="401"/>
    </location>
</feature>
<dbReference type="InterPro" id="IPR003008">
    <property type="entry name" value="Tubulin_FtsZ_GTPase"/>
</dbReference>
<evidence type="ECO:0000259" key="22">
    <source>
        <dbReference type="PROSITE" id="PS50262"/>
    </source>
</evidence>
<keyword evidence="7" id="KW-0963">Cytoplasm</keyword>
<keyword evidence="13 21" id="KW-1133">Transmembrane helix</keyword>
<dbReference type="Pfam" id="PF03402">
    <property type="entry name" value="V1R"/>
    <property type="match status" value="1"/>
</dbReference>
<evidence type="ECO:0000313" key="24">
    <source>
        <dbReference type="RefSeq" id="XP_060026991.1"/>
    </source>
</evidence>
<keyword evidence="12" id="KW-0378">Hydrolase</keyword>
<evidence type="ECO:0000256" key="20">
    <source>
        <dbReference type="ARBA" id="ARBA00049117"/>
    </source>
</evidence>
<evidence type="ECO:0000256" key="6">
    <source>
        <dbReference type="ARBA" id="ARBA00022475"/>
    </source>
</evidence>
<keyword evidence="10" id="KW-0493">Microtubule</keyword>
<reference evidence="24" key="2">
    <citation type="submission" date="2025-08" db="UniProtKB">
        <authorList>
            <consortium name="RefSeq"/>
        </authorList>
    </citation>
    <scope>IDENTIFICATION</scope>
</reference>
<keyword evidence="14" id="KW-0297">G-protein coupled receptor</keyword>
<dbReference type="PRINTS" id="PR01161">
    <property type="entry name" value="TUBULIN"/>
</dbReference>
<dbReference type="InterPro" id="IPR017452">
    <property type="entry name" value="GPCR_Rhodpsn_7TM"/>
</dbReference>
<evidence type="ECO:0000256" key="21">
    <source>
        <dbReference type="SAM" id="Phobius"/>
    </source>
</evidence>
<keyword evidence="15" id="KW-0342">GTP-binding</keyword>
<comment type="catalytic activity">
    <reaction evidence="20">
        <text>GTP + H2O = GDP + phosphate + H(+)</text>
        <dbReference type="Rhea" id="RHEA:19669"/>
        <dbReference type="ChEBI" id="CHEBI:15377"/>
        <dbReference type="ChEBI" id="CHEBI:15378"/>
        <dbReference type="ChEBI" id="CHEBI:37565"/>
        <dbReference type="ChEBI" id="CHEBI:43474"/>
        <dbReference type="ChEBI" id="CHEBI:58189"/>
    </reaction>
    <physiologicalReaction direction="left-to-right" evidence="20">
        <dbReference type="Rhea" id="RHEA:19670"/>
    </physiologicalReaction>
</comment>
<evidence type="ECO:0000256" key="5">
    <source>
        <dbReference type="ARBA" id="ARBA00010663"/>
    </source>
</evidence>
<keyword evidence="23" id="KW-1185">Reference proteome</keyword>
<keyword evidence="19" id="KW-0807">Transducer</keyword>
<accession>A0ABM3VRN3</accession>
<keyword evidence="17" id="KW-0675">Receptor</keyword>
<keyword evidence="8" id="KW-0589">Pheromone response</keyword>
<evidence type="ECO:0000256" key="2">
    <source>
        <dbReference type="ARBA" id="ARBA00004245"/>
    </source>
</evidence>
<organism evidence="23 24">
    <name type="scientific">Erinaceus europaeus</name>
    <name type="common">Western European hedgehog</name>
    <dbReference type="NCBI Taxonomy" id="9365"/>
    <lineage>
        <taxon>Eukaryota</taxon>
        <taxon>Metazoa</taxon>
        <taxon>Chordata</taxon>
        <taxon>Craniata</taxon>
        <taxon>Vertebrata</taxon>
        <taxon>Euteleostomi</taxon>
        <taxon>Mammalia</taxon>
        <taxon>Eutheria</taxon>
        <taxon>Laurasiatheria</taxon>
        <taxon>Eulipotyphla</taxon>
        <taxon>Erinaceidae</taxon>
        <taxon>Erinaceinae</taxon>
        <taxon>Erinaceus</taxon>
    </lineage>
</organism>
<evidence type="ECO:0000256" key="1">
    <source>
        <dbReference type="ARBA" id="ARBA00001946"/>
    </source>
</evidence>
<feature type="transmembrane region" description="Helical" evidence="21">
    <location>
        <begin position="350"/>
        <end position="375"/>
    </location>
</feature>
<evidence type="ECO:0000256" key="18">
    <source>
        <dbReference type="ARBA" id="ARBA00023212"/>
    </source>
</evidence>